<dbReference type="NCBIfam" id="TIGR00675">
    <property type="entry name" value="dcm"/>
    <property type="match status" value="1"/>
</dbReference>
<feature type="region of interest" description="Disordered" evidence="12">
    <location>
        <begin position="30"/>
        <end position="122"/>
    </location>
</feature>
<dbReference type="Gene3D" id="3.40.50.150">
    <property type="entry name" value="Vaccinia Virus protein VP39"/>
    <property type="match status" value="1"/>
</dbReference>
<dbReference type="SMART" id="SM00298">
    <property type="entry name" value="CHROMO"/>
    <property type="match status" value="1"/>
</dbReference>
<dbReference type="SUPFAM" id="SSF54160">
    <property type="entry name" value="Chromo domain-like"/>
    <property type="match status" value="1"/>
</dbReference>
<dbReference type="CDD" id="cd18635">
    <property type="entry name" value="CD_CMT3_like"/>
    <property type="match status" value="1"/>
</dbReference>
<feature type="domain" description="Chromo" evidence="13">
    <location>
        <begin position="764"/>
        <end position="817"/>
    </location>
</feature>
<keyword evidence="5 10" id="KW-0949">S-adenosyl-L-methionine</keyword>
<evidence type="ECO:0000313" key="16">
    <source>
        <dbReference type="Proteomes" id="UP000796880"/>
    </source>
</evidence>
<evidence type="ECO:0000256" key="8">
    <source>
        <dbReference type="ARBA" id="ARBA00047422"/>
    </source>
</evidence>
<comment type="catalytic activity">
    <reaction evidence="8">
        <text>a 2'-deoxycytidine in DNA + S-adenosyl-L-methionine = a 5-methyl-2'-deoxycytidine in DNA + S-adenosyl-L-homocysteine + H(+)</text>
        <dbReference type="Rhea" id="RHEA:13681"/>
        <dbReference type="Rhea" id="RHEA-COMP:11369"/>
        <dbReference type="Rhea" id="RHEA-COMP:11370"/>
        <dbReference type="ChEBI" id="CHEBI:15378"/>
        <dbReference type="ChEBI" id="CHEBI:57856"/>
        <dbReference type="ChEBI" id="CHEBI:59789"/>
        <dbReference type="ChEBI" id="CHEBI:85452"/>
        <dbReference type="ChEBI" id="CHEBI:85454"/>
        <dbReference type="EC" id="2.1.1.37"/>
    </reaction>
</comment>
<dbReference type="Pfam" id="PF01426">
    <property type="entry name" value="BAH"/>
    <property type="match status" value="1"/>
</dbReference>
<gene>
    <name evidence="15" type="ORF">FNV43_RR08553</name>
</gene>
<dbReference type="OrthoDB" id="5376140at2759"/>
<keyword evidence="7" id="KW-0539">Nucleus</keyword>
<evidence type="ECO:0000256" key="7">
    <source>
        <dbReference type="ARBA" id="ARBA00023242"/>
    </source>
</evidence>
<dbReference type="GO" id="GO:0003677">
    <property type="term" value="F:DNA binding"/>
    <property type="evidence" value="ECO:0007669"/>
    <property type="project" value="UniProtKB-KW"/>
</dbReference>
<dbReference type="InterPro" id="IPR016197">
    <property type="entry name" value="Chromo-like_dom_sf"/>
</dbReference>
<dbReference type="GO" id="GO:0006346">
    <property type="term" value="P:DNA methylation-dependent constitutive heterochromatin formation"/>
    <property type="evidence" value="ECO:0007669"/>
    <property type="project" value="InterPro"/>
</dbReference>
<comment type="subcellular location">
    <subcellularLocation>
        <location evidence="1">Nucleus</location>
    </subcellularLocation>
</comment>
<name>A0A8K0MJ67_9ROSA</name>
<dbReference type="PANTHER" id="PTHR10629">
    <property type="entry name" value="CYTOSINE-SPECIFIC METHYLTRANSFERASE"/>
    <property type="match status" value="1"/>
</dbReference>
<dbReference type="GO" id="GO:0003886">
    <property type="term" value="F:DNA (cytosine-5-)-methyltransferase activity"/>
    <property type="evidence" value="ECO:0007669"/>
    <property type="project" value="UniProtKB-EC"/>
</dbReference>
<keyword evidence="6" id="KW-0238">DNA-binding</keyword>
<evidence type="ECO:0000256" key="5">
    <source>
        <dbReference type="ARBA" id="ARBA00022691"/>
    </source>
</evidence>
<dbReference type="GO" id="GO:0032259">
    <property type="term" value="P:methylation"/>
    <property type="evidence" value="ECO:0007669"/>
    <property type="project" value="UniProtKB-KW"/>
</dbReference>
<dbReference type="GO" id="GO:0005634">
    <property type="term" value="C:nucleus"/>
    <property type="evidence" value="ECO:0007669"/>
    <property type="project" value="UniProtKB-SubCell"/>
</dbReference>
<evidence type="ECO:0000256" key="2">
    <source>
        <dbReference type="ARBA" id="ARBA00011975"/>
    </source>
</evidence>
<evidence type="ECO:0000256" key="1">
    <source>
        <dbReference type="ARBA" id="ARBA00004123"/>
    </source>
</evidence>
<dbReference type="FunFam" id="3.40.50.150:FF:000143">
    <property type="entry name" value="DNA (cytosine-5)-methyltransferase 1"/>
    <property type="match status" value="1"/>
</dbReference>
<reference evidence="15" key="1">
    <citation type="submission" date="2020-03" db="EMBL/GenBank/DDBJ databases">
        <title>A high-quality chromosome-level genome assembly of a woody plant with both climbing and erect habits, Rhamnella rubrinervis.</title>
        <authorList>
            <person name="Lu Z."/>
            <person name="Yang Y."/>
            <person name="Zhu X."/>
            <person name="Sun Y."/>
        </authorList>
    </citation>
    <scope>NUCLEOTIDE SEQUENCE</scope>
    <source>
        <strain evidence="15">BYM</strain>
        <tissue evidence="15">Leaf</tissue>
    </source>
</reference>
<evidence type="ECO:0000256" key="11">
    <source>
        <dbReference type="RuleBase" id="RU000416"/>
    </source>
</evidence>
<evidence type="ECO:0000256" key="6">
    <source>
        <dbReference type="ARBA" id="ARBA00023125"/>
    </source>
</evidence>
<evidence type="ECO:0000313" key="15">
    <source>
        <dbReference type="EMBL" id="KAF3447847.1"/>
    </source>
</evidence>
<evidence type="ECO:0000256" key="12">
    <source>
        <dbReference type="SAM" id="MobiDB-lite"/>
    </source>
</evidence>
<keyword evidence="3 10" id="KW-0489">Methyltransferase</keyword>
<dbReference type="SUPFAM" id="SSF53335">
    <property type="entry name" value="S-adenosyl-L-methionine-dependent methyltransferases"/>
    <property type="match status" value="1"/>
</dbReference>
<organism evidence="15 16">
    <name type="scientific">Rhamnella rubrinervis</name>
    <dbReference type="NCBI Taxonomy" id="2594499"/>
    <lineage>
        <taxon>Eukaryota</taxon>
        <taxon>Viridiplantae</taxon>
        <taxon>Streptophyta</taxon>
        <taxon>Embryophyta</taxon>
        <taxon>Tracheophyta</taxon>
        <taxon>Spermatophyta</taxon>
        <taxon>Magnoliopsida</taxon>
        <taxon>eudicotyledons</taxon>
        <taxon>Gunneridae</taxon>
        <taxon>Pentapetalae</taxon>
        <taxon>rosids</taxon>
        <taxon>fabids</taxon>
        <taxon>Rosales</taxon>
        <taxon>Rhamnaceae</taxon>
        <taxon>rhamnoid group</taxon>
        <taxon>Rhamneae</taxon>
        <taxon>Rhamnella</taxon>
    </lineage>
</organism>
<dbReference type="InterPro" id="IPR000953">
    <property type="entry name" value="Chromo/chromo_shadow_dom"/>
</dbReference>
<dbReference type="PROSITE" id="PS50013">
    <property type="entry name" value="CHROMO_2"/>
    <property type="match status" value="1"/>
</dbReference>
<accession>A0A8K0MJ67</accession>
<dbReference type="GO" id="GO:0044027">
    <property type="term" value="P:negative regulation of gene expression via chromosomal CpG island methylation"/>
    <property type="evidence" value="ECO:0007669"/>
    <property type="project" value="TreeGrafter"/>
</dbReference>
<dbReference type="InterPro" id="IPR050390">
    <property type="entry name" value="C5-Methyltransferase"/>
</dbReference>
<keyword evidence="16" id="KW-1185">Reference proteome</keyword>
<evidence type="ECO:0000256" key="9">
    <source>
        <dbReference type="PIRSR" id="PIRSR037404-1"/>
    </source>
</evidence>
<comment type="caution">
    <text evidence="15">The sequence shown here is derived from an EMBL/GenBank/DDBJ whole genome shotgun (WGS) entry which is preliminary data.</text>
</comment>
<dbReference type="Gene3D" id="2.30.30.490">
    <property type="match status" value="1"/>
</dbReference>
<evidence type="ECO:0000256" key="4">
    <source>
        <dbReference type="ARBA" id="ARBA00022679"/>
    </source>
</evidence>
<evidence type="ECO:0000256" key="3">
    <source>
        <dbReference type="ARBA" id="ARBA00022603"/>
    </source>
</evidence>
<feature type="compositionally biased region" description="Basic and acidic residues" evidence="12">
    <location>
        <begin position="62"/>
        <end position="80"/>
    </location>
</feature>
<sequence length="1226" mass="138152">MRPTTKSKSKSGSGTESRALTVLRENAVSVGQPVPLNVYDPRFSGAMGSRSSPRLNPSPVEVKSENVARKRRSAAPEKCPRRSPRLSGSGSGNAETIPSEFADSSAKNQAKKVKRESANRGSRNFDAECLRRSPRFVSSPVIVAENGKSKVQRKSGNRGSRNFDVECMRRSPRFAPPSVVLAENCKSKSDCVKGQKSKGQNLKPGVEEELQSSNVECLQNKCVRRSPRLTLAQTGTASDSSKASVKEISVEKVGSPEIENGSFEPLSSEPVKLTMASLRELDEKPLSIDLTWPEGGDTGPMPLKYCETGFFAKKQVRRSPRFMPAAENGVGEVVKIDMKASDEKFVRSTRCSSSLARNESIRIESIDNFSKLSDSLYGLPSMGILPSLGKSDIKESDQNYLQCSRGATPIFDANKVSEECTLINLVLPKKIKMEDCSKNKQKNGKCSFIGDPIPNHQAQERWRWRYEMKSQISKAQTLKLNDDEEDEVVLDVECHFSQAKINNCIFNIGDCAHIRGDGEQKHIGRIVEFFRTTNGEDYFRVQWFYRVEDTVIKEGGAFHDKRRLFYSTIMNDNLIDCIISKVNVTQLAKVGSKMNSVSPSDYYYDMEYCVDYSTFRSLATDNSIKSCFMASPSGNETMITTGHAYFSNRRPAEECYHSELTLLDLYCGCGGMSTGLCLGAKASNVKLVTRWALDSDRSACESIKLNHPGIHVRNEDAEDFLELLKEWEKLCKRCKVNVVENTHLSRSKTSRVAENEDEILPEEFEVSKIVDICYGDPTKTGKRQLNFKVHWKGYSSSEDTWEPVEGLSYCRETIQEFVRNWMKLKILPLPGDVHVICGGPPCQGISGYNRFRNIESPLEDERNRQIVVFMDIVKFLKPKYVLMENVVDILKFDKGSLGRYALSRLVKMNYQARLGMISAGCYGLPQFRLRVFLWGAHHSENLPQFPLPTHDVVVRYWPPLAFERNTVAYDEDQPRGQLENAVVLQDAISDLPPVTNDESREVMSYLNPPQTEFQRYIRSTKYEMTGFALDDTGKTKVSLYDHRPILLNEDDYLRVCQIPKRKGANFRDLPGVVVGSDNVCRRDPENKVLLPSGKPLVPDFAFTFEQGRSKRPYGRLWWDETVPTVVTAANCHSQVLLHPEQDRVLTIREAARLQGFPDYYRFYGTDKQRYCQVGNAVAVPVARALGYALGLAIRKCSGNEPLMTLPKKFSHSNYFQLVEILSHETD</sequence>
<evidence type="ECO:0000256" key="10">
    <source>
        <dbReference type="PROSITE-ProRule" id="PRU01016"/>
    </source>
</evidence>
<evidence type="ECO:0000259" key="13">
    <source>
        <dbReference type="PROSITE" id="PS50013"/>
    </source>
</evidence>
<dbReference type="SMART" id="SM00439">
    <property type="entry name" value="BAH"/>
    <property type="match status" value="1"/>
</dbReference>
<dbReference type="InterPro" id="IPR001525">
    <property type="entry name" value="C5_MeTfrase"/>
</dbReference>
<dbReference type="PRINTS" id="PR00105">
    <property type="entry name" value="C5METTRFRASE"/>
</dbReference>
<comment type="similarity">
    <text evidence="10 11">Belongs to the class I-like SAM-binding methyltransferase superfamily. C5-methyltransferase family.</text>
</comment>
<dbReference type="PROSITE" id="PS51038">
    <property type="entry name" value="BAH"/>
    <property type="match status" value="1"/>
</dbReference>
<dbReference type="EMBL" id="VOIH02000004">
    <property type="protein sequence ID" value="KAF3447847.1"/>
    <property type="molecule type" value="Genomic_DNA"/>
</dbReference>
<evidence type="ECO:0000259" key="14">
    <source>
        <dbReference type="PROSITE" id="PS51038"/>
    </source>
</evidence>
<dbReference type="PROSITE" id="PS51679">
    <property type="entry name" value="SAM_MT_C5"/>
    <property type="match status" value="1"/>
</dbReference>
<dbReference type="Gene3D" id="3.90.120.10">
    <property type="entry name" value="DNA Methylase, subunit A, domain 2"/>
    <property type="match status" value="1"/>
</dbReference>
<dbReference type="PANTHER" id="PTHR10629:SF34">
    <property type="entry name" value="DNA (CYTOSINE-5)-METHYLTRANSFERASE CMT2"/>
    <property type="match status" value="1"/>
</dbReference>
<feature type="domain" description="BAH" evidence="14">
    <location>
        <begin position="504"/>
        <end position="619"/>
    </location>
</feature>
<dbReference type="AlphaFoldDB" id="A0A8K0MJ67"/>
<proteinExistence type="inferred from homology"/>
<dbReference type="InterPro" id="IPR001025">
    <property type="entry name" value="BAH_dom"/>
</dbReference>
<protein>
    <recommendedName>
        <fullName evidence="2">DNA (cytosine-5-)-methyltransferase</fullName>
        <ecNumber evidence="2">2.1.1.37</ecNumber>
    </recommendedName>
</protein>
<dbReference type="InterPro" id="IPR029063">
    <property type="entry name" value="SAM-dependent_MTases_sf"/>
</dbReference>
<feature type="region of interest" description="Disordered" evidence="12">
    <location>
        <begin position="1"/>
        <end position="20"/>
    </location>
</feature>
<dbReference type="InterPro" id="IPR023780">
    <property type="entry name" value="Chromo_domain"/>
</dbReference>
<keyword evidence="4 10" id="KW-0808">Transferase</keyword>
<dbReference type="Proteomes" id="UP000796880">
    <property type="component" value="Unassembled WGS sequence"/>
</dbReference>
<dbReference type="Pfam" id="PF00145">
    <property type="entry name" value="DNA_methylase"/>
    <property type="match status" value="1"/>
</dbReference>
<dbReference type="InterPro" id="IPR043151">
    <property type="entry name" value="BAH_sf"/>
</dbReference>
<dbReference type="GO" id="GO:0003682">
    <property type="term" value="F:chromatin binding"/>
    <property type="evidence" value="ECO:0007669"/>
    <property type="project" value="InterPro"/>
</dbReference>
<dbReference type="Pfam" id="PF00385">
    <property type="entry name" value="Chromo"/>
    <property type="match status" value="1"/>
</dbReference>
<feature type="active site" evidence="9 10">
    <location>
        <position position="842"/>
    </location>
</feature>
<dbReference type="EC" id="2.1.1.37" evidence="2"/>
<dbReference type="FunFam" id="3.90.120.10:FF:000003">
    <property type="entry name" value="DNA (cytosine-5)-methyltransferase 1"/>
    <property type="match status" value="1"/>
</dbReference>